<feature type="region of interest" description="Disordered" evidence="1">
    <location>
        <begin position="416"/>
        <end position="510"/>
    </location>
</feature>
<dbReference type="PROSITE" id="PS51271">
    <property type="entry name" value="WAPL"/>
    <property type="match status" value="1"/>
</dbReference>
<feature type="region of interest" description="Disordered" evidence="1">
    <location>
        <begin position="1"/>
        <end position="175"/>
    </location>
</feature>
<dbReference type="OrthoDB" id="78088at2759"/>
<feature type="compositionally biased region" description="Polar residues" evidence="1">
    <location>
        <begin position="120"/>
        <end position="131"/>
    </location>
</feature>
<dbReference type="Gene3D" id="1.25.10.10">
    <property type="entry name" value="Leucine-rich Repeat Variant"/>
    <property type="match status" value="1"/>
</dbReference>
<evidence type="ECO:0000256" key="1">
    <source>
        <dbReference type="SAM" id="MobiDB-lite"/>
    </source>
</evidence>
<evidence type="ECO:0000313" key="4">
    <source>
        <dbReference type="Proteomes" id="UP000186922"/>
    </source>
</evidence>
<dbReference type="Proteomes" id="UP000186922">
    <property type="component" value="Unassembled WGS sequence"/>
</dbReference>
<proteinExistence type="predicted"/>
<feature type="domain" description="WAPL" evidence="2">
    <location>
        <begin position="529"/>
        <end position="729"/>
    </location>
</feature>
<dbReference type="EMBL" id="BDGG01000013">
    <property type="protein sequence ID" value="GAV06140.1"/>
    <property type="molecule type" value="Genomic_DNA"/>
</dbReference>
<accession>A0A1D1VXI6</accession>
<dbReference type="InterPro" id="IPR016024">
    <property type="entry name" value="ARM-type_fold"/>
</dbReference>
<name>A0A1D1VXI6_RAMVA</name>
<sequence>MNAPRSREVYTRHGSRPPRRFADFVGGPIRGRSNPSSDFDALLRSSSTPSDNEKFTTASLGSLSARLANKSPEKSPERKVAESAPSKVSGKVEKAKGNAGRQLPLKKSQSELAVLISTLPVPTTSRSQPAVSSEPPEPLSSNPYDFDADEVPKKNTQGKADSKKTNRSASPVDWVTLPPTLPAVSSQRSKPAVAYSCDFDIAEMLKKNAKRKGVAKKAERTVSPDAFLSKVPAAFSRSTKPTVSSSQGLDAEDIPKKNAKSRAATSKKIERSASPDNWIAPLPKLPSSAPSTSSSQPVALPAPVNPPVSNPYDFDAESSDEEEKIKPKSQSSSGGSTSSQGSNGSTGSDKAWSRTPPLTKSKTSVGSRVFKRPAVPGLKPTRGSKAVRPKAKQTNTQNKKDFYEPLPPVLAKAESFPPTPVKLPSKLPPVPVFKEPSKKVQRPPPEKKVAFIEPKIPPIPEKKPATYVRARTSVGKRSFEKTNPDTETPSGSPPKTLKVEEGPNSSQPVIPEYKAKDISQKTEQTAVVKLDDFAIPVAKKPVAAFDDSFLQKKSEDIEMELMQLIKGLGPQHPMPVRCLNAIKLALKLINPGTMMHFFACEYREKLFDYFKDAASNENLSLAVAAVVLVQSTDSLKINLDRKGLNILKEILEKSSKQKQPDKNVVDGVWSVLERLTQYRRGRDVAKTDMTASRLVIEAIVIMKLGSQLRWFIDEIRRQGILEYCIAHLEMLLPRLEKDPTMADLKAVDRLTEFFYKVMHENRENSLYLCTHKGASGASGFELIVRLIKVCVSRLDKKNKNPPGVNAVVGTILRAIFSNLINVIAHAELWRQELGHLPDFIPLLIQTSISGFTDVIPREKSQEIVLRSLLCLVNLTYNCEENCQVVVKVLPVVPGKDNLLSLAQLIKSTSVAAEASGDDMERVVEQYGKMIRSIDLNLDVTITDVLDKAGDNMEHYAIMSYTGILLSHLISQNDDAHSILKTHLETAFGSVSEGITVAAEAIRRMTEFIADAKAERIHPLHELNAAVDALESYGYSCGG</sequence>
<feature type="compositionally biased region" description="Basic and acidic residues" evidence="1">
    <location>
        <begin position="1"/>
        <end position="11"/>
    </location>
</feature>
<feature type="compositionally biased region" description="Polar residues" evidence="1">
    <location>
        <begin position="236"/>
        <end position="248"/>
    </location>
</feature>
<feature type="region of interest" description="Disordered" evidence="1">
    <location>
        <begin position="208"/>
        <end position="404"/>
    </location>
</feature>
<reference evidence="3 4" key="1">
    <citation type="journal article" date="2016" name="Nat. Commun.">
        <title>Extremotolerant tardigrade genome and improved radiotolerance of human cultured cells by tardigrade-unique protein.</title>
        <authorList>
            <person name="Hashimoto T."/>
            <person name="Horikawa D.D."/>
            <person name="Saito Y."/>
            <person name="Kuwahara H."/>
            <person name="Kozuka-Hata H."/>
            <person name="Shin-I T."/>
            <person name="Minakuchi Y."/>
            <person name="Ohishi K."/>
            <person name="Motoyama A."/>
            <person name="Aizu T."/>
            <person name="Enomoto A."/>
            <person name="Kondo K."/>
            <person name="Tanaka S."/>
            <person name="Hara Y."/>
            <person name="Koshikawa S."/>
            <person name="Sagara H."/>
            <person name="Miura T."/>
            <person name="Yokobori S."/>
            <person name="Miyagawa K."/>
            <person name="Suzuki Y."/>
            <person name="Kubo T."/>
            <person name="Oyama M."/>
            <person name="Kohara Y."/>
            <person name="Fujiyama A."/>
            <person name="Arakawa K."/>
            <person name="Katayama T."/>
            <person name="Toyoda A."/>
            <person name="Kunieda T."/>
        </authorList>
    </citation>
    <scope>NUCLEOTIDE SEQUENCE [LARGE SCALE GENOMIC DNA]</scope>
    <source>
        <strain evidence="3 4">YOKOZUNA-1</strain>
    </source>
</reference>
<keyword evidence="4" id="KW-1185">Reference proteome</keyword>
<feature type="compositionally biased region" description="Pro residues" evidence="1">
    <location>
        <begin position="417"/>
        <end position="431"/>
    </location>
</feature>
<feature type="compositionally biased region" description="Polar residues" evidence="1">
    <location>
        <begin position="44"/>
        <end position="62"/>
    </location>
</feature>
<gene>
    <name evidence="3" type="primary">RvY_16171-1</name>
    <name evidence="3" type="synonym">RvY_16171.1</name>
    <name evidence="3" type="ORF">RvY_16171</name>
</gene>
<dbReference type="InterPro" id="IPR011989">
    <property type="entry name" value="ARM-like"/>
</dbReference>
<feature type="compositionally biased region" description="Polar residues" evidence="1">
    <location>
        <begin position="356"/>
        <end position="366"/>
    </location>
</feature>
<comment type="caution">
    <text evidence="3">The sequence shown here is derived from an EMBL/GenBank/DDBJ whole genome shotgun (WGS) entry which is preliminary data.</text>
</comment>
<dbReference type="SUPFAM" id="SSF48371">
    <property type="entry name" value="ARM repeat"/>
    <property type="match status" value="1"/>
</dbReference>
<dbReference type="InterPro" id="IPR012502">
    <property type="entry name" value="WAPL_dom"/>
</dbReference>
<organism evidence="3 4">
    <name type="scientific">Ramazzottius varieornatus</name>
    <name type="common">Water bear</name>
    <name type="synonym">Tardigrade</name>
    <dbReference type="NCBI Taxonomy" id="947166"/>
    <lineage>
        <taxon>Eukaryota</taxon>
        <taxon>Metazoa</taxon>
        <taxon>Ecdysozoa</taxon>
        <taxon>Tardigrada</taxon>
        <taxon>Eutardigrada</taxon>
        <taxon>Parachela</taxon>
        <taxon>Hypsibioidea</taxon>
        <taxon>Ramazzottiidae</taxon>
        <taxon>Ramazzottius</taxon>
    </lineage>
</organism>
<feature type="compositionally biased region" description="Low complexity" evidence="1">
    <location>
        <begin position="280"/>
        <end position="302"/>
    </location>
</feature>
<evidence type="ECO:0000313" key="3">
    <source>
        <dbReference type="EMBL" id="GAV06140.1"/>
    </source>
</evidence>
<dbReference type="InterPro" id="IPR022771">
    <property type="entry name" value="WAPL_C"/>
</dbReference>
<feature type="compositionally biased region" description="Basic and acidic residues" evidence="1">
    <location>
        <begin position="71"/>
        <end position="81"/>
    </location>
</feature>
<feature type="compositionally biased region" description="Low complexity" evidence="1">
    <location>
        <begin position="329"/>
        <end position="348"/>
    </location>
</feature>
<dbReference type="AlphaFoldDB" id="A0A1D1VXI6"/>
<evidence type="ECO:0000259" key="2">
    <source>
        <dbReference type="PROSITE" id="PS51271"/>
    </source>
</evidence>
<protein>
    <recommendedName>
        <fullName evidence="2">WAPL domain-containing protein</fullName>
    </recommendedName>
</protein>
<dbReference type="STRING" id="947166.A0A1D1VXI6"/>
<dbReference type="Pfam" id="PF07814">
    <property type="entry name" value="WAPL"/>
    <property type="match status" value="1"/>
</dbReference>